<dbReference type="Gene3D" id="3.90.1150.200">
    <property type="match status" value="1"/>
</dbReference>
<name>A0ABS9IZT5_9FLAO</name>
<sequence length="127" mass="14469">MNDKNNDEKALITVEAYFDALPKETKQVLRELRECILEVAPDATELINYNIPAYALIKGGKREQQIMIAGYKNHVGLYPHPTTMEKFDSALIGFKKGKGSVQFPINKPLPKTLIKEMISYRMNLLKD</sequence>
<evidence type="ECO:0000313" key="2">
    <source>
        <dbReference type="EMBL" id="MCF8713595.1"/>
    </source>
</evidence>
<proteinExistence type="predicted"/>
<dbReference type="SUPFAM" id="SSF159888">
    <property type="entry name" value="YdhG-like"/>
    <property type="match status" value="1"/>
</dbReference>
<organism evidence="2 3">
    <name type="scientific">Joostella atrarenae</name>
    <dbReference type="NCBI Taxonomy" id="679257"/>
    <lineage>
        <taxon>Bacteria</taxon>
        <taxon>Pseudomonadati</taxon>
        <taxon>Bacteroidota</taxon>
        <taxon>Flavobacteriia</taxon>
        <taxon>Flavobacteriales</taxon>
        <taxon>Flavobacteriaceae</taxon>
        <taxon>Joostella</taxon>
    </lineage>
</organism>
<comment type="caution">
    <text evidence="2">The sequence shown here is derived from an EMBL/GenBank/DDBJ whole genome shotgun (WGS) entry which is preliminary data.</text>
</comment>
<dbReference type="Proteomes" id="UP000829517">
    <property type="component" value="Unassembled WGS sequence"/>
</dbReference>
<dbReference type="RefSeq" id="WP_236957562.1">
    <property type="nucleotide sequence ID" value="NZ_JAETXX010000001.1"/>
</dbReference>
<dbReference type="InterPro" id="IPR014922">
    <property type="entry name" value="YdhG-like"/>
</dbReference>
<keyword evidence="3" id="KW-1185">Reference proteome</keyword>
<reference evidence="2 3" key="1">
    <citation type="submission" date="2021-01" db="EMBL/GenBank/DDBJ databases">
        <title>Genome sequencing of Joostella atrarenae M1-2 (= KCTC 23194).</title>
        <authorList>
            <person name="Zakaria M.R."/>
            <person name="Lam M.Q."/>
            <person name="Chong C.S."/>
        </authorList>
    </citation>
    <scope>NUCLEOTIDE SEQUENCE [LARGE SCALE GENOMIC DNA]</scope>
    <source>
        <strain evidence="2 3">M1-2</strain>
    </source>
</reference>
<feature type="domain" description="YdhG-like" evidence="1">
    <location>
        <begin position="26"/>
        <end position="121"/>
    </location>
</feature>
<evidence type="ECO:0000313" key="3">
    <source>
        <dbReference type="Proteomes" id="UP000829517"/>
    </source>
</evidence>
<accession>A0ABS9IZT5</accession>
<dbReference type="EMBL" id="JAETXX010000001">
    <property type="protein sequence ID" value="MCF8713595.1"/>
    <property type="molecule type" value="Genomic_DNA"/>
</dbReference>
<gene>
    <name evidence="2" type="ORF">JM658_02050</name>
</gene>
<protein>
    <submittedName>
        <fullName evidence="2">DUF1801 domain-containing protein</fullName>
    </submittedName>
</protein>
<evidence type="ECO:0000259" key="1">
    <source>
        <dbReference type="Pfam" id="PF08818"/>
    </source>
</evidence>
<dbReference type="Pfam" id="PF08818">
    <property type="entry name" value="DUF1801"/>
    <property type="match status" value="1"/>
</dbReference>